<dbReference type="EMBL" id="LKTP01000001">
    <property type="protein sequence ID" value="KRG30526.1"/>
    <property type="molecule type" value="Genomic_DNA"/>
</dbReference>
<dbReference type="Pfam" id="PF12728">
    <property type="entry name" value="HTH_17"/>
    <property type="match status" value="1"/>
</dbReference>
<dbReference type="Proteomes" id="UP000051643">
    <property type="component" value="Unassembled WGS sequence"/>
</dbReference>
<accession>A0A0Q9ZMI9</accession>
<name>A0A0Q9ZMI9_9FLAO</name>
<protein>
    <recommendedName>
        <fullName evidence="1">Helix-turn-helix domain-containing protein</fullName>
    </recommendedName>
</protein>
<dbReference type="STRING" id="270918.APR42_01275"/>
<sequence length="76" mass="8911">MNDLQLEDRLMRMEQMLAANKEVLTFDEACLYSGISRSYMYKLTAKNLIPYSKPRGKLIYFEKSKLNAWLLGNQKS</sequence>
<dbReference type="AlphaFoldDB" id="A0A0Q9ZMI9"/>
<keyword evidence="3" id="KW-1185">Reference proteome</keyword>
<dbReference type="NCBIfam" id="TIGR01764">
    <property type="entry name" value="excise"/>
    <property type="match status" value="1"/>
</dbReference>
<dbReference type="InterPro" id="IPR041657">
    <property type="entry name" value="HTH_17"/>
</dbReference>
<evidence type="ECO:0000313" key="2">
    <source>
        <dbReference type="EMBL" id="KRG30526.1"/>
    </source>
</evidence>
<organism evidence="2 3">
    <name type="scientific">Salegentibacter mishustinae</name>
    <dbReference type="NCBI Taxonomy" id="270918"/>
    <lineage>
        <taxon>Bacteria</taxon>
        <taxon>Pseudomonadati</taxon>
        <taxon>Bacteroidota</taxon>
        <taxon>Flavobacteriia</taxon>
        <taxon>Flavobacteriales</taxon>
        <taxon>Flavobacteriaceae</taxon>
        <taxon>Salegentibacter</taxon>
    </lineage>
</organism>
<evidence type="ECO:0000259" key="1">
    <source>
        <dbReference type="Pfam" id="PF12728"/>
    </source>
</evidence>
<dbReference type="GO" id="GO:0003677">
    <property type="term" value="F:DNA binding"/>
    <property type="evidence" value="ECO:0007669"/>
    <property type="project" value="InterPro"/>
</dbReference>
<dbReference type="OrthoDB" id="597977at2"/>
<dbReference type="InterPro" id="IPR010093">
    <property type="entry name" value="SinI_DNA-bd"/>
</dbReference>
<dbReference type="RefSeq" id="WP_037315562.1">
    <property type="nucleotide sequence ID" value="NZ_BMWR01000002.1"/>
</dbReference>
<gene>
    <name evidence="2" type="ORF">APR42_01275</name>
</gene>
<reference evidence="2" key="1">
    <citation type="submission" date="2015-10" db="EMBL/GenBank/DDBJ databases">
        <title>Draft genome sequence of Salegentibacter mishustinae KCTC 12263.</title>
        <authorList>
            <person name="Lin W."/>
            <person name="Zheng Q."/>
        </authorList>
    </citation>
    <scope>NUCLEOTIDE SEQUENCE [LARGE SCALE GENOMIC DNA]</scope>
    <source>
        <strain evidence="2">KCTC 12263</strain>
    </source>
</reference>
<proteinExistence type="predicted"/>
<feature type="domain" description="Helix-turn-helix" evidence="1">
    <location>
        <begin position="23"/>
        <end position="72"/>
    </location>
</feature>
<comment type="caution">
    <text evidence="2">The sequence shown here is derived from an EMBL/GenBank/DDBJ whole genome shotgun (WGS) entry which is preliminary data.</text>
</comment>
<evidence type="ECO:0000313" key="3">
    <source>
        <dbReference type="Proteomes" id="UP000051643"/>
    </source>
</evidence>